<dbReference type="EMBL" id="BLAE01000087">
    <property type="protein sequence ID" value="GES15958.1"/>
    <property type="molecule type" value="Genomic_DNA"/>
</dbReference>
<comment type="caution">
    <text evidence="1">The sequence shown here is derived from an EMBL/GenBank/DDBJ whole genome shotgun (WGS) entry which is preliminary data.</text>
</comment>
<proteinExistence type="predicted"/>
<accession>A0A5M3XD14</accession>
<reference evidence="1 2" key="1">
    <citation type="submission" date="2019-10" db="EMBL/GenBank/DDBJ databases">
        <title>Whole genome shotgun sequence of Acrocarpospora macrocephala NBRC 16266.</title>
        <authorList>
            <person name="Ichikawa N."/>
            <person name="Kimura A."/>
            <person name="Kitahashi Y."/>
            <person name="Komaki H."/>
            <person name="Oguchi A."/>
        </authorList>
    </citation>
    <scope>NUCLEOTIDE SEQUENCE [LARGE SCALE GENOMIC DNA]</scope>
    <source>
        <strain evidence="1 2">NBRC 16266</strain>
    </source>
</reference>
<keyword evidence="2" id="KW-1185">Reference proteome</keyword>
<evidence type="ECO:0000313" key="1">
    <source>
        <dbReference type="EMBL" id="GES15958.1"/>
    </source>
</evidence>
<dbReference type="Proteomes" id="UP000331127">
    <property type="component" value="Unassembled WGS sequence"/>
</dbReference>
<organism evidence="1 2">
    <name type="scientific">Acrocarpospora macrocephala</name>
    <dbReference type="NCBI Taxonomy" id="150177"/>
    <lineage>
        <taxon>Bacteria</taxon>
        <taxon>Bacillati</taxon>
        <taxon>Actinomycetota</taxon>
        <taxon>Actinomycetes</taxon>
        <taxon>Streptosporangiales</taxon>
        <taxon>Streptosporangiaceae</taxon>
        <taxon>Acrocarpospora</taxon>
    </lineage>
</organism>
<dbReference type="RefSeq" id="WP_373869947.1">
    <property type="nucleotide sequence ID" value="NZ_BAAAHL010000035.1"/>
</dbReference>
<gene>
    <name evidence="1" type="ORF">Amac_095560</name>
</gene>
<evidence type="ECO:0000313" key="2">
    <source>
        <dbReference type="Proteomes" id="UP000331127"/>
    </source>
</evidence>
<sequence>MADWAATPRSAVLTVGRLVGFLGNHRPDTVPALRARAVKVFHDHGAREYDEFTGGPAAEAAAR</sequence>
<dbReference type="AlphaFoldDB" id="A0A5M3XD14"/>
<name>A0A5M3XD14_9ACTN</name>
<protein>
    <submittedName>
        <fullName evidence="1">Uncharacterized protein</fullName>
    </submittedName>
</protein>